<name>A0AAV9RBJ9_9TELE</name>
<dbReference type="AlphaFoldDB" id="A0AAV9RBJ9"/>
<evidence type="ECO:0000256" key="2">
    <source>
        <dbReference type="SAM" id="SignalP"/>
    </source>
</evidence>
<evidence type="ECO:0000256" key="1">
    <source>
        <dbReference type="SAM" id="MobiDB-lite"/>
    </source>
</evidence>
<keyword evidence="2" id="KW-0732">Signal</keyword>
<protein>
    <recommendedName>
        <fullName evidence="5">Secreted protein</fullName>
    </recommendedName>
</protein>
<keyword evidence="4" id="KW-1185">Reference proteome</keyword>
<feature type="region of interest" description="Disordered" evidence="1">
    <location>
        <begin position="56"/>
        <end position="82"/>
    </location>
</feature>
<gene>
    <name evidence="3" type="ORF">CRENBAI_023405</name>
</gene>
<dbReference type="EMBL" id="JAHHUM010002086">
    <property type="protein sequence ID" value="KAK5606321.1"/>
    <property type="molecule type" value="Genomic_DNA"/>
</dbReference>
<comment type="caution">
    <text evidence="3">The sequence shown here is derived from an EMBL/GenBank/DDBJ whole genome shotgun (WGS) entry which is preliminary data.</text>
</comment>
<organism evidence="3 4">
    <name type="scientific">Crenichthys baileyi</name>
    <name type="common">White River springfish</name>
    <dbReference type="NCBI Taxonomy" id="28760"/>
    <lineage>
        <taxon>Eukaryota</taxon>
        <taxon>Metazoa</taxon>
        <taxon>Chordata</taxon>
        <taxon>Craniata</taxon>
        <taxon>Vertebrata</taxon>
        <taxon>Euteleostomi</taxon>
        <taxon>Actinopterygii</taxon>
        <taxon>Neopterygii</taxon>
        <taxon>Teleostei</taxon>
        <taxon>Neoteleostei</taxon>
        <taxon>Acanthomorphata</taxon>
        <taxon>Ovalentaria</taxon>
        <taxon>Atherinomorphae</taxon>
        <taxon>Cyprinodontiformes</taxon>
        <taxon>Goodeidae</taxon>
        <taxon>Crenichthys</taxon>
    </lineage>
</organism>
<proteinExistence type="predicted"/>
<evidence type="ECO:0008006" key="5">
    <source>
        <dbReference type="Google" id="ProtNLM"/>
    </source>
</evidence>
<reference evidence="3 4" key="1">
    <citation type="submission" date="2021-06" db="EMBL/GenBank/DDBJ databases">
        <authorList>
            <person name="Palmer J.M."/>
        </authorList>
    </citation>
    <scope>NUCLEOTIDE SEQUENCE [LARGE SCALE GENOMIC DNA]</scope>
    <source>
        <strain evidence="3 4">MEX-2019</strain>
        <tissue evidence="3">Muscle</tissue>
    </source>
</reference>
<sequence length="82" mass="8861">MQPALLHLSVCLKWFPASCFLALEEDPGSDPVLCAFLADSADPLRLAALQAPELPNTSKRTYPLSNVSRTNTALNSTNHPLV</sequence>
<evidence type="ECO:0000313" key="4">
    <source>
        <dbReference type="Proteomes" id="UP001311232"/>
    </source>
</evidence>
<feature type="chain" id="PRO_5043328683" description="Secreted protein" evidence="2">
    <location>
        <begin position="20"/>
        <end position="82"/>
    </location>
</feature>
<feature type="signal peptide" evidence="2">
    <location>
        <begin position="1"/>
        <end position="19"/>
    </location>
</feature>
<dbReference type="Proteomes" id="UP001311232">
    <property type="component" value="Unassembled WGS sequence"/>
</dbReference>
<accession>A0AAV9RBJ9</accession>
<evidence type="ECO:0000313" key="3">
    <source>
        <dbReference type="EMBL" id="KAK5606321.1"/>
    </source>
</evidence>